<feature type="transmembrane region" description="Helical" evidence="1">
    <location>
        <begin position="56"/>
        <end position="79"/>
    </location>
</feature>
<keyword evidence="1" id="KW-0472">Membrane</keyword>
<dbReference type="RefSeq" id="WP_205133567.1">
    <property type="nucleotide sequence ID" value="NZ_JACSNT010000006.1"/>
</dbReference>
<gene>
    <name evidence="2" type="ORF">H9X83_04415</name>
</gene>
<name>A0ABS2G943_9FIRM</name>
<evidence type="ECO:0008006" key="4">
    <source>
        <dbReference type="Google" id="ProtNLM"/>
    </source>
</evidence>
<proteinExistence type="predicted"/>
<keyword evidence="1" id="KW-1133">Transmembrane helix</keyword>
<reference evidence="2 3" key="1">
    <citation type="journal article" date="2021" name="Sci. Rep.">
        <title>The distribution of antibiotic resistance genes in chicken gut microbiota commensals.</title>
        <authorList>
            <person name="Juricova H."/>
            <person name="Matiasovicova J."/>
            <person name="Kubasova T."/>
            <person name="Cejkova D."/>
            <person name="Rychlik I."/>
        </authorList>
    </citation>
    <scope>NUCLEOTIDE SEQUENCE [LARGE SCALE GENOMIC DNA]</scope>
    <source>
        <strain evidence="2 3">An431b</strain>
    </source>
</reference>
<dbReference type="Proteomes" id="UP000729290">
    <property type="component" value="Unassembled WGS sequence"/>
</dbReference>
<organism evidence="2 3">
    <name type="scientific">Anaerotignum lactatifermentans</name>
    <dbReference type="NCBI Taxonomy" id="160404"/>
    <lineage>
        <taxon>Bacteria</taxon>
        <taxon>Bacillati</taxon>
        <taxon>Bacillota</taxon>
        <taxon>Clostridia</taxon>
        <taxon>Lachnospirales</taxon>
        <taxon>Anaerotignaceae</taxon>
        <taxon>Anaerotignum</taxon>
    </lineage>
</organism>
<keyword evidence="1" id="KW-0812">Transmembrane</keyword>
<evidence type="ECO:0000313" key="2">
    <source>
        <dbReference type="EMBL" id="MBM6877397.1"/>
    </source>
</evidence>
<dbReference type="EMBL" id="JACSNV010000005">
    <property type="protein sequence ID" value="MBM6877397.1"/>
    <property type="molecule type" value="Genomic_DNA"/>
</dbReference>
<keyword evidence="3" id="KW-1185">Reference proteome</keyword>
<accession>A0ABS2G943</accession>
<protein>
    <recommendedName>
        <fullName evidence="4">DUF4179 domain-containing protein</fullName>
    </recommendedName>
</protein>
<sequence length="488" mass="55234">MKKEFEEMLDIWTEEELKNFLPEQLPELDEMTRKRIEKRTLEKVKQENRRFSKKQIVAAVVCIVAVLGIAGRGPILAAFEKLFHYLPGVGVYVDEEGTQMYSAELIQDTFTENGVTVTLKNVYAKGIAIHMELVMEGENLTEGILEGQDDFDYLKEKYPVTMEYNGTEYELSSNSGEIRKENDENVNRYRRQIIRSVSNTAQLYTVRIAGFETPLVFRLTANEGTADPETLGVSQTKSGITLTASAEVTEDGIAVELYQVYQTEEIQNAETDFRRQVLIYGIDYGDEDASQDWIEVYRSQNYVENKDGAVLKTILESQEDMQNGLRFVVEGTEADFPITIHRGPTTVETSETQSIALDLPETGETKTMSEQLEFAYGTVEILEVSVSDVFQQRVGTGENTVDVPRRDVEISYRVVPKEGVFQMYAVSAEAPRGLANGVTSDWDYKENIFTFGTDVAEDQETLEATFADPYLWAVEDFTLVIDTPKQLE</sequence>
<evidence type="ECO:0000313" key="3">
    <source>
        <dbReference type="Proteomes" id="UP000729290"/>
    </source>
</evidence>
<comment type="caution">
    <text evidence="2">The sequence shown here is derived from an EMBL/GenBank/DDBJ whole genome shotgun (WGS) entry which is preliminary data.</text>
</comment>
<evidence type="ECO:0000256" key="1">
    <source>
        <dbReference type="SAM" id="Phobius"/>
    </source>
</evidence>